<evidence type="ECO:0000313" key="2">
    <source>
        <dbReference type="Proteomes" id="UP001168972"/>
    </source>
</evidence>
<proteinExistence type="predicted"/>
<reference evidence="1" key="2">
    <citation type="submission" date="2023-03" db="EMBL/GenBank/DDBJ databases">
        <authorList>
            <person name="Inwood S.N."/>
            <person name="Skelly J.G."/>
            <person name="Guhlin J."/>
            <person name="Harrop T.W.R."/>
            <person name="Goldson S.G."/>
            <person name="Dearden P.K."/>
        </authorList>
    </citation>
    <scope>NUCLEOTIDE SEQUENCE</scope>
    <source>
        <strain evidence="1">Lincoln</strain>
        <tissue evidence="1">Whole body</tissue>
    </source>
</reference>
<evidence type="ECO:0000313" key="1">
    <source>
        <dbReference type="EMBL" id="KAK0178572.1"/>
    </source>
</evidence>
<reference evidence="1" key="1">
    <citation type="journal article" date="2023" name="bioRxiv">
        <title>Scaffold-level genome assemblies of two parasitoid biocontrol wasps reveal the parthenogenesis mechanism and an associated novel virus.</title>
        <authorList>
            <person name="Inwood S."/>
            <person name="Skelly J."/>
            <person name="Guhlin J."/>
            <person name="Harrop T."/>
            <person name="Goldson S."/>
            <person name="Dearden P."/>
        </authorList>
    </citation>
    <scope>NUCLEOTIDE SEQUENCE</scope>
    <source>
        <strain evidence="1">Lincoln</strain>
        <tissue evidence="1">Whole body</tissue>
    </source>
</reference>
<organism evidence="1 2">
    <name type="scientific">Microctonus hyperodae</name>
    <name type="common">Parasitoid wasp</name>
    <dbReference type="NCBI Taxonomy" id="165561"/>
    <lineage>
        <taxon>Eukaryota</taxon>
        <taxon>Metazoa</taxon>
        <taxon>Ecdysozoa</taxon>
        <taxon>Arthropoda</taxon>
        <taxon>Hexapoda</taxon>
        <taxon>Insecta</taxon>
        <taxon>Pterygota</taxon>
        <taxon>Neoptera</taxon>
        <taxon>Endopterygota</taxon>
        <taxon>Hymenoptera</taxon>
        <taxon>Apocrita</taxon>
        <taxon>Ichneumonoidea</taxon>
        <taxon>Braconidae</taxon>
        <taxon>Euphorinae</taxon>
        <taxon>Microctonus</taxon>
    </lineage>
</organism>
<dbReference type="Proteomes" id="UP001168972">
    <property type="component" value="Unassembled WGS sequence"/>
</dbReference>
<protein>
    <submittedName>
        <fullName evidence="1">Uncharacterized protein</fullName>
    </submittedName>
</protein>
<gene>
    <name evidence="1" type="ORF">PV327_007450</name>
</gene>
<comment type="caution">
    <text evidence="1">The sequence shown here is derived from an EMBL/GenBank/DDBJ whole genome shotgun (WGS) entry which is preliminary data.</text>
</comment>
<name>A0AA39KYQ5_MICHY</name>
<dbReference type="EMBL" id="JAQQBR010000004">
    <property type="protein sequence ID" value="KAK0178572.1"/>
    <property type="molecule type" value="Genomic_DNA"/>
</dbReference>
<keyword evidence="2" id="KW-1185">Reference proteome</keyword>
<sequence>MERLKVTFMVKEKEDGKSNFIAITAIGTDETNYRVPTELQPAALHTGIINSAVYTSVRNTLKKRHQIRRAWVTITGEIRKTYWDEEGNVVFEGQLLEEVPIEQTLAQVNEPDINNTMTQILQQVLQQRNERPSLKRLSEKFVIDKFEGKTNANQWLLSFEKECERLQINEEKEKIEIIKTFLDKSRLDWYSAMLIKLTLNSNWEEWKEDFCATYANKGWSNSRYALAFRYQSGSLLDYALKKQKLMLEMRSSIDQGTLIDIIAAGLPEYIADRINRDGIEETRDLFNDIGKLEHLVKKKTL</sequence>
<dbReference type="AlphaFoldDB" id="A0AA39KYQ5"/>
<accession>A0AA39KYQ5</accession>